<keyword evidence="1" id="KW-1133">Transmembrane helix</keyword>
<evidence type="ECO:0000256" key="1">
    <source>
        <dbReference type="SAM" id="Phobius"/>
    </source>
</evidence>
<evidence type="ECO:0000313" key="2">
    <source>
        <dbReference type="EMBL" id="KAG7519957.1"/>
    </source>
</evidence>
<keyword evidence="1" id="KW-0812">Transmembrane</keyword>
<dbReference type="EMBL" id="JAGKHQ010000003">
    <property type="protein sequence ID" value="KAG7519957.1"/>
    <property type="molecule type" value="Genomic_DNA"/>
</dbReference>
<dbReference type="Proteomes" id="UP000693946">
    <property type="component" value="Linkage Group LG11"/>
</dbReference>
<keyword evidence="1" id="KW-0472">Membrane</keyword>
<name>A0AAV6SU08_SOLSE</name>
<feature type="transmembrane region" description="Helical" evidence="1">
    <location>
        <begin position="20"/>
        <end position="42"/>
    </location>
</feature>
<evidence type="ECO:0000313" key="3">
    <source>
        <dbReference type="Proteomes" id="UP000693946"/>
    </source>
</evidence>
<organism evidence="2 3">
    <name type="scientific">Solea senegalensis</name>
    <name type="common">Senegalese sole</name>
    <dbReference type="NCBI Taxonomy" id="28829"/>
    <lineage>
        <taxon>Eukaryota</taxon>
        <taxon>Metazoa</taxon>
        <taxon>Chordata</taxon>
        <taxon>Craniata</taxon>
        <taxon>Vertebrata</taxon>
        <taxon>Euteleostomi</taxon>
        <taxon>Actinopterygii</taxon>
        <taxon>Neopterygii</taxon>
        <taxon>Teleostei</taxon>
        <taxon>Neoteleostei</taxon>
        <taxon>Acanthomorphata</taxon>
        <taxon>Carangaria</taxon>
        <taxon>Pleuronectiformes</taxon>
        <taxon>Pleuronectoidei</taxon>
        <taxon>Soleidae</taxon>
        <taxon>Solea</taxon>
    </lineage>
</organism>
<keyword evidence="3" id="KW-1185">Reference proteome</keyword>
<gene>
    <name evidence="2" type="ORF">JOB18_019934</name>
</gene>
<reference evidence="2 3" key="1">
    <citation type="journal article" date="2021" name="Sci. Rep.">
        <title>Chromosome anchoring in Senegalese sole (Solea senegalensis) reveals sex-associated markers and genome rearrangements in flatfish.</title>
        <authorList>
            <person name="Guerrero-Cozar I."/>
            <person name="Gomez-Garrido J."/>
            <person name="Berbel C."/>
            <person name="Martinez-Blanch J.F."/>
            <person name="Alioto T."/>
            <person name="Claros M.G."/>
            <person name="Gagnaire P.A."/>
            <person name="Manchado M."/>
        </authorList>
    </citation>
    <scope>NUCLEOTIDE SEQUENCE [LARGE SCALE GENOMIC DNA]</scope>
    <source>
        <strain evidence="2">Sse05_10M</strain>
    </source>
</reference>
<proteinExistence type="predicted"/>
<protein>
    <submittedName>
        <fullName evidence="2">Uncharacterized protein</fullName>
    </submittedName>
</protein>
<comment type="caution">
    <text evidence="2">The sequence shown here is derived from an EMBL/GenBank/DDBJ whole genome shotgun (WGS) entry which is preliminary data.</text>
</comment>
<sequence>MAASLFVKGKSTLSFLKHLFFSLMFCFTLSHTFVTVVQFLIFATEKETTQFTAHCPCDDSQLCRSNDVYL</sequence>
<dbReference type="AlphaFoldDB" id="A0AAV6SU08"/>
<accession>A0AAV6SU08</accession>